<accession>A0ABD0LJH8</accession>
<name>A0ABD0LJH8_9CAEN</name>
<sequence>MRKWCQKYGVTCVCVARTRHNNRHKSCVVLSASCSVELSCGPPCLATVCVSPRIKNSEIQAQSCWETRTCRAIDNCKTVTQLPEHNSQMYMYIPLEMAL</sequence>
<protein>
    <submittedName>
        <fullName evidence="1">Uncharacterized protein</fullName>
    </submittedName>
</protein>
<dbReference type="EMBL" id="JACVVK020000043">
    <property type="protein sequence ID" value="KAK7499583.1"/>
    <property type="molecule type" value="Genomic_DNA"/>
</dbReference>
<reference evidence="1 2" key="1">
    <citation type="journal article" date="2023" name="Sci. Data">
        <title>Genome assembly of the Korean intertidal mud-creeper Batillaria attramentaria.</title>
        <authorList>
            <person name="Patra A.K."/>
            <person name="Ho P.T."/>
            <person name="Jun S."/>
            <person name="Lee S.J."/>
            <person name="Kim Y."/>
            <person name="Won Y.J."/>
        </authorList>
    </citation>
    <scope>NUCLEOTIDE SEQUENCE [LARGE SCALE GENOMIC DNA]</scope>
    <source>
        <strain evidence="1">Wonlab-2016</strain>
    </source>
</reference>
<proteinExistence type="predicted"/>
<evidence type="ECO:0000313" key="2">
    <source>
        <dbReference type="Proteomes" id="UP001519460"/>
    </source>
</evidence>
<organism evidence="1 2">
    <name type="scientific">Batillaria attramentaria</name>
    <dbReference type="NCBI Taxonomy" id="370345"/>
    <lineage>
        <taxon>Eukaryota</taxon>
        <taxon>Metazoa</taxon>
        <taxon>Spiralia</taxon>
        <taxon>Lophotrochozoa</taxon>
        <taxon>Mollusca</taxon>
        <taxon>Gastropoda</taxon>
        <taxon>Caenogastropoda</taxon>
        <taxon>Sorbeoconcha</taxon>
        <taxon>Cerithioidea</taxon>
        <taxon>Batillariidae</taxon>
        <taxon>Batillaria</taxon>
    </lineage>
</organism>
<keyword evidence="2" id="KW-1185">Reference proteome</keyword>
<dbReference type="AlphaFoldDB" id="A0ABD0LJH8"/>
<evidence type="ECO:0000313" key="1">
    <source>
        <dbReference type="EMBL" id="KAK7499583.1"/>
    </source>
</evidence>
<dbReference type="Proteomes" id="UP001519460">
    <property type="component" value="Unassembled WGS sequence"/>
</dbReference>
<comment type="caution">
    <text evidence="1">The sequence shown here is derived from an EMBL/GenBank/DDBJ whole genome shotgun (WGS) entry which is preliminary data.</text>
</comment>
<gene>
    <name evidence="1" type="ORF">BaRGS_00009235</name>
</gene>